<feature type="transmembrane region" description="Helical" evidence="1">
    <location>
        <begin position="308"/>
        <end position="328"/>
    </location>
</feature>
<dbReference type="Proteomes" id="UP001314635">
    <property type="component" value="Unassembled WGS sequence"/>
</dbReference>
<accession>A0ABS5G626</accession>
<keyword evidence="1" id="KW-1133">Transmembrane helix</keyword>
<protein>
    <submittedName>
        <fullName evidence="3">DUF3592 domain-containing protein</fullName>
    </submittedName>
</protein>
<evidence type="ECO:0000313" key="4">
    <source>
        <dbReference type="Proteomes" id="UP001314635"/>
    </source>
</evidence>
<keyword evidence="1" id="KW-0472">Membrane</keyword>
<evidence type="ECO:0000259" key="2">
    <source>
        <dbReference type="Pfam" id="PF12158"/>
    </source>
</evidence>
<keyword evidence="1" id="KW-0812">Transmembrane</keyword>
<feature type="transmembrane region" description="Helical" evidence="1">
    <location>
        <begin position="136"/>
        <end position="158"/>
    </location>
</feature>
<feature type="domain" description="DUF3592" evidence="2">
    <location>
        <begin position="206"/>
        <end position="299"/>
    </location>
</feature>
<feature type="transmembrane region" description="Helical" evidence="1">
    <location>
        <begin position="6"/>
        <end position="29"/>
    </location>
</feature>
<comment type="caution">
    <text evidence="3">The sequence shown here is derived from an EMBL/GenBank/DDBJ whole genome shotgun (WGS) entry which is preliminary data.</text>
</comment>
<proteinExistence type="predicted"/>
<organism evidence="3 4">
    <name type="scientific">Bradyrhizobium denitrificans</name>
    <dbReference type="NCBI Taxonomy" id="2734912"/>
    <lineage>
        <taxon>Bacteria</taxon>
        <taxon>Pseudomonadati</taxon>
        <taxon>Pseudomonadota</taxon>
        <taxon>Alphaproteobacteria</taxon>
        <taxon>Hyphomicrobiales</taxon>
        <taxon>Nitrobacteraceae</taxon>
        <taxon>Bradyrhizobium</taxon>
    </lineage>
</organism>
<evidence type="ECO:0000256" key="1">
    <source>
        <dbReference type="SAM" id="Phobius"/>
    </source>
</evidence>
<reference evidence="4" key="1">
    <citation type="journal article" date="2021" name="ISME J.">
        <title>Evolutionary origin and ecological implication of a unique nif island in free-living Bradyrhizobium lineages.</title>
        <authorList>
            <person name="Tao J."/>
        </authorList>
    </citation>
    <scope>NUCLEOTIDE SEQUENCE [LARGE SCALE GENOMIC DNA]</scope>
    <source>
        <strain evidence="4">SZCCT0094</strain>
    </source>
</reference>
<evidence type="ECO:0000313" key="3">
    <source>
        <dbReference type="EMBL" id="MBR1136773.1"/>
    </source>
</evidence>
<dbReference type="RefSeq" id="WP_172237087.1">
    <property type="nucleotide sequence ID" value="NZ_JABFDP010000014.1"/>
</dbReference>
<gene>
    <name evidence="3" type="ORF">JQ619_13425</name>
</gene>
<keyword evidence="4" id="KW-1185">Reference proteome</keyword>
<dbReference type="Pfam" id="PF12158">
    <property type="entry name" value="DUF3592"/>
    <property type="match status" value="2"/>
</dbReference>
<feature type="domain" description="DUF3592" evidence="2">
    <location>
        <begin position="44"/>
        <end position="130"/>
    </location>
</feature>
<name>A0ABS5G626_9BRAD</name>
<dbReference type="InterPro" id="IPR021994">
    <property type="entry name" value="DUF3592"/>
</dbReference>
<feature type="transmembrane region" description="Helical" evidence="1">
    <location>
        <begin position="170"/>
        <end position="191"/>
    </location>
</feature>
<dbReference type="EMBL" id="JAFCLK010000011">
    <property type="protein sequence ID" value="MBR1136773.1"/>
    <property type="molecule type" value="Genomic_DNA"/>
</dbReference>
<sequence length="331" mass="36433">MLTASALLWTRIAADIFGFLALNSGYGLWLQRKKTSGGRHWPVVEGEVVASEVSLAATHRSADDTDAKPDIRYRYEVLGTSYEGHRIRFGSPSHVTRLQAEELTGRYPKGAKVRVFYDPKRPSQSVLEPADASGTAALAALFIVMCAVTAVLVAHSLAGKVLTTEAGVPLFAFLLPFALLGFGAVALASYWKLRQESMASRSWPTTPGRITRSGVTVEITRRENDRGREVEEERFRVTIDYSYAVGGRSFHSMHWNWGWTALYPDRSSAEAIAAQYPVNSDVTVFYDPTRPETAVLDPTNKSGVAAPLWVGLFLIAIGALFLFIFTHVQMS</sequence>